<dbReference type="SUPFAM" id="SSF51703">
    <property type="entry name" value="Cobalamin (vitamin B12)-dependent enzymes"/>
    <property type="match status" value="1"/>
</dbReference>
<comment type="cofactor">
    <cofactor evidence="1">
        <name>adenosylcob(III)alamin</name>
        <dbReference type="ChEBI" id="CHEBI:18408"/>
    </cofactor>
</comment>
<reference evidence="7 8" key="1">
    <citation type="submission" date="2017-07" db="EMBL/GenBank/DDBJ databases">
        <authorList>
            <person name="Sun Z.S."/>
            <person name="Albrecht U."/>
            <person name="Echele G."/>
            <person name="Lee C.C."/>
        </authorList>
    </citation>
    <scope>NUCLEOTIDE SEQUENCE [LARGE SCALE GENOMIC DNA]</scope>
    <source>
        <strain evidence="7 8">P16-029</strain>
    </source>
</reference>
<feature type="domain" description="B12-binding" evidence="6">
    <location>
        <begin position="641"/>
        <end position="778"/>
    </location>
</feature>
<dbReference type="InterPro" id="IPR036724">
    <property type="entry name" value="Cobalamin-bd_sf"/>
</dbReference>
<evidence type="ECO:0000313" key="8">
    <source>
        <dbReference type="Proteomes" id="UP000259211"/>
    </source>
</evidence>
<keyword evidence="2" id="KW-0846">Cobalamin</keyword>
<comment type="caution">
    <text evidence="7">The sequence shown here is derived from an EMBL/GenBank/DDBJ whole genome shotgun (WGS) entry which is preliminary data.</text>
</comment>
<dbReference type="InterPro" id="IPR015130">
    <property type="entry name" value="Lys-AminoMut_A"/>
</dbReference>
<feature type="region of interest" description="Disordered" evidence="5">
    <location>
        <begin position="1"/>
        <end position="51"/>
    </location>
</feature>
<evidence type="ECO:0000259" key="6">
    <source>
        <dbReference type="PROSITE" id="PS51332"/>
    </source>
</evidence>
<dbReference type="Pfam" id="PF09043">
    <property type="entry name" value="Lys-AminoMut_A"/>
    <property type="match status" value="1"/>
</dbReference>
<dbReference type="RefSeq" id="WP_065673305.1">
    <property type="nucleotide sequence ID" value="NZ_LYSN01000007.1"/>
</dbReference>
<dbReference type="GO" id="GO:0046872">
    <property type="term" value="F:metal ion binding"/>
    <property type="evidence" value="ECO:0007669"/>
    <property type="project" value="InterPro"/>
</dbReference>
<dbReference type="InterPro" id="IPR036843">
    <property type="entry name" value="KamE_N_sf"/>
</dbReference>
<evidence type="ECO:0000256" key="5">
    <source>
        <dbReference type="SAM" id="MobiDB-lite"/>
    </source>
</evidence>
<dbReference type="InterPro" id="IPR037086">
    <property type="entry name" value="Lys-AminoMut_asu_sf"/>
</dbReference>
<dbReference type="AlphaFoldDB" id="A0A3E2DP36"/>
<evidence type="ECO:0000313" key="7">
    <source>
        <dbReference type="EMBL" id="RFT47024.1"/>
    </source>
</evidence>
<evidence type="ECO:0000256" key="2">
    <source>
        <dbReference type="ARBA" id="ARBA00022628"/>
    </source>
</evidence>
<dbReference type="InterPro" id="IPR006158">
    <property type="entry name" value="Cobalamin-bd"/>
</dbReference>
<dbReference type="EMBL" id="NOWI01000001">
    <property type="protein sequence ID" value="RFT47024.1"/>
    <property type="molecule type" value="Genomic_DNA"/>
</dbReference>
<organism evidence="7 8">
    <name type="scientific">Cutibacterium avidum</name>
    <dbReference type="NCBI Taxonomy" id="33010"/>
    <lineage>
        <taxon>Bacteria</taxon>
        <taxon>Bacillati</taxon>
        <taxon>Actinomycetota</taxon>
        <taxon>Actinomycetes</taxon>
        <taxon>Propionibacteriales</taxon>
        <taxon>Propionibacteriaceae</taxon>
        <taxon>Cutibacterium</taxon>
    </lineage>
</organism>
<dbReference type="Pfam" id="PF02310">
    <property type="entry name" value="B12-binding"/>
    <property type="match status" value="1"/>
</dbReference>
<dbReference type="InterPro" id="IPR049834">
    <property type="entry name" value="OraE-like"/>
</dbReference>
<dbReference type="Gene3D" id="3.20.20.440">
    <property type="entry name" value="D-Lysine 5,6-aminomutase alpha subunit"/>
    <property type="match status" value="1"/>
</dbReference>
<dbReference type="GO" id="GO:0046983">
    <property type="term" value="F:protein dimerization activity"/>
    <property type="evidence" value="ECO:0007669"/>
    <property type="project" value="InterPro"/>
</dbReference>
<dbReference type="SUPFAM" id="SSF52242">
    <property type="entry name" value="Cobalamin (vitamin B12)-binding domain"/>
    <property type="match status" value="1"/>
</dbReference>
<dbReference type="Gene3D" id="3.30.30.60">
    <property type="entry name" value="D-lysine 5,6-aminomutase beta subunit KamE, N-terminal domain"/>
    <property type="match status" value="1"/>
</dbReference>
<evidence type="ECO:0000256" key="4">
    <source>
        <dbReference type="ARBA" id="ARBA00023285"/>
    </source>
</evidence>
<dbReference type="NCBIfam" id="NF040743">
    <property type="entry name" value="ornith_mutase_E"/>
    <property type="match status" value="1"/>
</dbReference>
<evidence type="ECO:0000256" key="1">
    <source>
        <dbReference type="ARBA" id="ARBA00001922"/>
    </source>
</evidence>
<evidence type="ECO:0000256" key="3">
    <source>
        <dbReference type="ARBA" id="ARBA00023235"/>
    </source>
</evidence>
<accession>A0A3E2DP36</accession>
<dbReference type="GO" id="GO:0031419">
    <property type="term" value="F:cobalamin binding"/>
    <property type="evidence" value="ECO:0007669"/>
    <property type="project" value="UniProtKB-KW"/>
</dbReference>
<dbReference type="Pfam" id="PF16554">
    <property type="entry name" value="OAM_dimer"/>
    <property type="match status" value="1"/>
</dbReference>
<name>A0A3E2DP36_9ACTN</name>
<gene>
    <name evidence="7" type="ORF">CHT91_01580</name>
</gene>
<dbReference type="GO" id="GO:0016853">
    <property type="term" value="F:isomerase activity"/>
    <property type="evidence" value="ECO:0007669"/>
    <property type="project" value="UniProtKB-KW"/>
</dbReference>
<dbReference type="Proteomes" id="UP000259211">
    <property type="component" value="Unassembled WGS sequence"/>
</dbReference>
<dbReference type="InterPro" id="IPR028991">
    <property type="entry name" value="KamE_N"/>
</dbReference>
<keyword evidence="4" id="KW-0170">Cobalt</keyword>
<keyword evidence="3" id="KW-0413">Isomerase</keyword>
<sequence>MTIQDPCLHHKHAQEREQLDPMDSPRESTVPPVESTEPTEPRPEQESLGPDTKLDVEEILTDLEHYHPRRKGWTWRNVPGEGVDMGDFHYRNMSTPLKRSMPLPAAEYFENIDPQPAPVVTSEIASGHFEDDLRRMRMAAWNGADHIMVIRTTGQSHIDGLLEGTPEGIGGVPITRKQLRASRKACDLIEDEVGRPINFHSYVSGVAGPEVAVLFAEEGVNGAHQDPQYNLLYRNINAYRSYVDAGEAKKVMAGAQIFQIDGAHNANATARHGWKVMPELMVQHGLNCIFSVLVGMPKDLIGLSTVPPSAPPAPKLWYDLPYAVALRDLFSEYKMRAQQNTRYIESDLAEAIRTHTIDTLISMLTSADIQSTITPDEGRNLPWHHNSIRGVQTVKQTWAALDGIKDMVTINREGPLGAMVRDLKERAIGFLTEMLHVGGYFAAVEDGFFVDSAEFPERNHDGIARDGQGGIAEGTVVERDPDYLAPVCDHFGNNNLPEGLDKPCDLIDGCTLCKPEKIVYIDELDPNDSAATRLARTRPFRDGTALRPEAEWAGDGVVLVQMNITAAEDIAREAAVEMARKMGINDPQVCNLQVLHPAEGCFVEVKGQATHVDVDPSKLTIPEKIELLPPDELRQYVTDHELSVVAGTVGEDEHSVGLREILDIKHGGIEKYGVKYRYLGTSVPVEKMVDAAIESGADAILISTIISHNDIHRTMMRKLADLATEKGIRDKVVLVAGGTQVSREMAAETGLDATFGRGTKGIDVLDAIVRTMRAREEA</sequence>
<feature type="compositionally biased region" description="Low complexity" evidence="5">
    <location>
        <begin position="27"/>
        <end position="38"/>
    </location>
</feature>
<protein>
    <submittedName>
        <fullName evidence="7">LuxR family transcriptional regulator</fullName>
    </submittedName>
</protein>
<dbReference type="PROSITE" id="PS51332">
    <property type="entry name" value="B12_BINDING"/>
    <property type="match status" value="1"/>
</dbReference>
<dbReference type="InterPro" id="IPR016176">
    <property type="entry name" value="Cbl-dep_enz_cat"/>
</dbReference>
<proteinExistence type="predicted"/>
<dbReference type="Gene3D" id="3.40.50.280">
    <property type="entry name" value="Cobalamin-binding domain"/>
    <property type="match status" value="1"/>
</dbReference>
<feature type="compositionally biased region" description="Basic and acidic residues" evidence="5">
    <location>
        <begin position="14"/>
        <end position="26"/>
    </location>
</feature>